<proteinExistence type="predicted"/>
<dbReference type="Proteomes" id="UP000187209">
    <property type="component" value="Unassembled WGS sequence"/>
</dbReference>
<name>A0A1R2AUM8_9CILI</name>
<keyword evidence="2" id="KW-1185">Reference proteome</keyword>
<comment type="caution">
    <text evidence="1">The sequence shown here is derived from an EMBL/GenBank/DDBJ whole genome shotgun (WGS) entry which is preliminary data.</text>
</comment>
<dbReference type="AlphaFoldDB" id="A0A1R2AUM8"/>
<evidence type="ECO:0000313" key="1">
    <source>
        <dbReference type="EMBL" id="OMJ68234.1"/>
    </source>
</evidence>
<reference evidence="1 2" key="1">
    <citation type="submission" date="2016-11" db="EMBL/GenBank/DDBJ databases">
        <title>The macronuclear genome of Stentor coeruleus: a giant cell with tiny introns.</title>
        <authorList>
            <person name="Slabodnick M."/>
            <person name="Ruby J.G."/>
            <person name="Reiff S.B."/>
            <person name="Swart E.C."/>
            <person name="Gosai S."/>
            <person name="Prabakaran S."/>
            <person name="Witkowska E."/>
            <person name="Larue G.E."/>
            <person name="Fisher S."/>
            <person name="Freeman R.M."/>
            <person name="Gunawardena J."/>
            <person name="Chu W."/>
            <person name="Stover N.A."/>
            <person name="Gregory B.D."/>
            <person name="Nowacki M."/>
            <person name="Derisi J."/>
            <person name="Roy S.W."/>
            <person name="Marshall W.F."/>
            <person name="Sood P."/>
        </authorList>
    </citation>
    <scope>NUCLEOTIDE SEQUENCE [LARGE SCALE GENOMIC DNA]</scope>
    <source>
        <strain evidence="1">WM001</strain>
    </source>
</reference>
<accession>A0A1R2AUM8</accession>
<dbReference type="EMBL" id="MPUH01001363">
    <property type="protein sequence ID" value="OMJ68234.1"/>
    <property type="molecule type" value="Genomic_DNA"/>
</dbReference>
<protein>
    <submittedName>
        <fullName evidence="1">Uncharacterized protein</fullName>
    </submittedName>
</protein>
<sequence length="181" mass="21198">MKLAVKHIEFRFGKDENFPIQQAKRAHRKSVHSAMNSTFNSSQMVIQDKTLNLIIKSLKPRQPIDKSFDFNKKPVIIKQENFGPKTQDGLSKIENLHGNSIEVYDGKIIDVSCKEKEVDQKKLRKKIVVESVFKDLPLKVNFRYRPCSAKARFKKTEKRHSRICSFYESVYYRFNTTQSPK</sequence>
<evidence type="ECO:0000313" key="2">
    <source>
        <dbReference type="Proteomes" id="UP000187209"/>
    </source>
</evidence>
<gene>
    <name evidence="1" type="ORF">SteCoe_34380</name>
</gene>
<organism evidence="1 2">
    <name type="scientific">Stentor coeruleus</name>
    <dbReference type="NCBI Taxonomy" id="5963"/>
    <lineage>
        <taxon>Eukaryota</taxon>
        <taxon>Sar</taxon>
        <taxon>Alveolata</taxon>
        <taxon>Ciliophora</taxon>
        <taxon>Postciliodesmatophora</taxon>
        <taxon>Heterotrichea</taxon>
        <taxon>Heterotrichida</taxon>
        <taxon>Stentoridae</taxon>
        <taxon>Stentor</taxon>
    </lineage>
</organism>